<dbReference type="EMBL" id="QGTL01000007">
    <property type="protein sequence ID" value="PWV73491.1"/>
    <property type="molecule type" value="Genomic_DNA"/>
</dbReference>
<organism evidence="2 3">
    <name type="scientific">Nocardia neocaledoniensis</name>
    <dbReference type="NCBI Taxonomy" id="236511"/>
    <lineage>
        <taxon>Bacteria</taxon>
        <taxon>Bacillati</taxon>
        <taxon>Actinomycetota</taxon>
        <taxon>Actinomycetes</taxon>
        <taxon>Mycobacteriales</taxon>
        <taxon>Nocardiaceae</taxon>
        <taxon>Nocardia</taxon>
    </lineage>
</organism>
<evidence type="ECO:0000256" key="1">
    <source>
        <dbReference type="SAM" id="SignalP"/>
    </source>
</evidence>
<dbReference type="InterPro" id="IPR011042">
    <property type="entry name" value="6-blade_b-propeller_TolB-like"/>
</dbReference>
<evidence type="ECO:0008006" key="4">
    <source>
        <dbReference type="Google" id="ProtNLM"/>
    </source>
</evidence>
<evidence type="ECO:0000313" key="3">
    <source>
        <dbReference type="Proteomes" id="UP000246410"/>
    </source>
</evidence>
<evidence type="ECO:0000313" key="2">
    <source>
        <dbReference type="EMBL" id="PWV73491.1"/>
    </source>
</evidence>
<dbReference type="Proteomes" id="UP000246410">
    <property type="component" value="Unassembled WGS sequence"/>
</dbReference>
<dbReference type="RefSeq" id="WP_110039084.1">
    <property type="nucleotide sequence ID" value="NZ_QGTL01000007.1"/>
</dbReference>
<proteinExistence type="predicted"/>
<keyword evidence="3" id="KW-1185">Reference proteome</keyword>
<feature type="signal peptide" evidence="1">
    <location>
        <begin position="1"/>
        <end position="19"/>
    </location>
</feature>
<dbReference type="PANTHER" id="PTHR31460:SF3">
    <property type="entry name" value="MESOCENTIN"/>
    <property type="match status" value="1"/>
</dbReference>
<keyword evidence="1" id="KW-0732">Signal</keyword>
<name>A0A317NDW6_9NOCA</name>
<accession>A0A317NDW6</accession>
<dbReference type="AlphaFoldDB" id="A0A317NDW6"/>
<dbReference type="InterPro" id="IPR053224">
    <property type="entry name" value="Sensory_adhesion_molecule"/>
</dbReference>
<dbReference type="Gene3D" id="2.120.10.30">
    <property type="entry name" value="TolB, C-terminal domain"/>
    <property type="match status" value="1"/>
</dbReference>
<reference evidence="2 3" key="1">
    <citation type="submission" date="2018-05" db="EMBL/GenBank/DDBJ databases">
        <title>Genomic Encyclopedia of Type Strains, Phase IV (KMG-IV): sequencing the most valuable type-strain genomes for metagenomic binning, comparative biology and taxonomic classification.</title>
        <authorList>
            <person name="Goeker M."/>
        </authorList>
    </citation>
    <scope>NUCLEOTIDE SEQUENCE [LARGE SCALE GENOMIC DNA]</scope>
    <source>
        <strain evidence="2 3">DSM 44717</strain>
    </source>
</reference>
<dbReference type="SUPFAM" id="SSF63829">
    <property type="entry name" value="Calcium-dependent phosphotriesterase"/>
    <property type="match status" value="1"/>
</dbReference>
<dbReference type="PROSITE" id="PS51257">
    <property type="entry name" value="PROKAR_LIPOPROTEIN"/>
    <property type="match status" value="1"/>
</dbReference>
<gene>
    <name evidence="2" type="ORF">DFR69_107118</name>
</gene>
<dbReference type="PANTHER" id="PTHR31460">
    <property type="match status" value="1"/>
</dbReference>
<sequence length="322" mass="33439">MIRTGTTLAVAIACLAVTACGTDAPAAAPTLSTAYELPGAAVYPEGIAVDARTGDSYVGSYADGTVYRAAGAATRAEVFLPAGADGRKTTNGLRVDRAGRLWVIDSTAGVTVYDTTSRALLARFDAPGTAPRFVNDLAFGADGSAYLTDSVRNVVYRASADGIATGRGELTVAFDLAPILGPRDPKTFELNGIVADEAGTHLLVVAMSAGELYRIDLSGAEPIRKVALSGGDVRHGDGMELRGDTLWVVHNTDNTISRWRVTDNGAAATREREFHDPALSIPTTMAHRGDRALIVSSQFDKGGPMGGDAKPGPFVVSALDGL</sequence>
<feature type="chain" id="PRO_5038677199" description="Sugar lactone lactonase YvrE" evidence="1">
    <location>
        <begin position="20"/>
        <end position="322"/>
    </location>
</feature>
<comment type="caution">
    <text evidence="2">The sequence shown here is derived from an EMBL/GenBank/DDBJ whole genome shotgun (WGS) entry which is preliminary data.</text>
</comment>
<protein>
    <recommendedName>
        <fullName evidence="4">Sugar lactone lactonase YvrE</fullName>
    </recommendedName>
</protein>